<protein>
    <submittedName>
        <fullName evidence="1">Uncharacterized protein</fullName>
    </submittedName>
</protein>
<reference evidence="1 2" key="1">
    <citation type="submission" date="2024-05" db="EMBL/GenBank/DDBJ databases">
        <title>Genome sequencing and assembly of Indian major carp, Cirrhinus mrigala (Hamilton, 1822).</title>
        <authorList>
            <person name="Mohindra V."/>
            <person name="Chowdhury L.M."/>
            <person name="Lal K."/>
            <person name="Jena J.K."/>
        </authorList>
    </citation>
    <scope>NUCLEOTIDE SEQUENCE [LARGE SCALE GENOMIC DNA]</scope>
    <source>
        <strain evidence="1">CM1030</strain>
        <tissue evidence="1">Blood</tissue>
    </source>
</reference>
<comment type="caution">
    <text evidence="1">The sequence shown here is derived from an EMBL/GenBank/DDBJ whole genome shotgun (WGS) entry which is preliminary data.</text>
</comment>
<name>A0ABD0PKS7_CIRMR</name>
<dbReference type="Proteomes" id="UP001529510">
    <property type="component" value="Unassembled WGS sequence"/>
</dbReference>
<dbReference type="AlphaFoldDB" id="A0ABD0PKS7"/>
<proteinExistence type="predicted"/>
<evidence type="ECO:0000313" key="1">
    <source>
        <dbReference type="EMBL" id="KAL0174664.1"/>
    </source>
</evidence>
<evidence type="ECO:0000313" key="2">
    <source>
        <dbReference type="Proteomes" id="UP001529510"/>
    </source>
</evidence>
<keyword evidence="2" id="KW-1185">Reference proteome</keyword>
<feature type="non-terminal residue" evidence="1">
    <location>
        <position position="175"/>
    </location>
</feature>
<sequence>MKITSSLDSAARSRSKKLSLLLGIENSSQISWVETQSQEEHSLSPAQRTTYLGVVWDSITMQAQLSPARVESILNTQASDSFGPPAHETISVVAQSQGISSKGQSPEANKDYAASYPFYVIQTPVSDFWSHSRGHLLDRHINCLEMMAVFRALKYFLQHAGGQYNGGLLHKTARA</sequence>
<accession>A0ABD0PKS7</accession>
<gene>
    <name evidence="1" type="ORF">M9458_030632</name>
</gene>
<organism evidence="1 2">
    <name type="scientific">Cirrhinus mrigala</name>
    <name type="common">Mrigala</name>
    <dbReference type="NCBI Taxonomy" id="683832"/>
    <lineage>
        <taxon>Eukaryota</taxon>
        <taxon>Metazoa</taxon>
        <taxon>Chordata</taxon>
        <taxon>Craniata</taxon>
        <taxon>Vertebrata</taxon>
        <taxon>Euteleostomi</taxon>
        <taxon>Actinopterygii</taxon>
        <taxon>Neopterygii</taxon>
        <taxon>Teleostei</taxon>
        <taxon>Ostariophysi</taxon>
        <taxon>Cypriniformes</taxon>
        <taxon>Cyprinidae</taxon>
        <taxon>Labeoninae</taxon>
        <taxon>Labeonini</taxon>
        <taxon>Cirrhinus</taxon>
    </lineage>
</organism>
<dbReference type="EMBL" id="JAMKFB020000015">
    <property type="protein sequence ID" value="KAL0174664.1"/>
    <property type="molecule type" value="Genomic_DNA"/>
</dbReference>